<name>A0A062VJP8_9PROT</name>
<dbReference type="PATRIC" id="fig|1280954.3.peg.1603"/>
<sequence length="115" mass="12204">MKSTPYVVATLVMAMIAAGTLGAGKSAAQTEAGAERGMMPTPARYAIGHSAGFEEASRQLAEQGFEVIGYEAEGRRIEVTGLTATGHCLELKFHPSSGKETSRKRTDDCSPRRAE</sequence>
<keyword evidence="2" id="KW-0732">Signal</keyword>
<organism evidence="3 4">
    <name type="scientific">Hyphomonas polymorpha PS728</name>
    <dbReference type="NCBI Taxonomy" id="1280954"/>
    <lineage>
        <taxon>Bacteria</taxon>
        <taxon>Pseudomonadati</taxon>
        <taxon>Pseudomonadota</taxon>
        <taxon>Alphaproteobacteria</taxon>
        <taxon>Hyphomonadales</taxon>
        <taxon>Hyphomonadaceae</taxon>
        <taxon>Hyphomonas</taxon>
    </lineage>
</organism>
<evidence type="ECO:0000256" key="1">
    <source>
        <dbReference type="SAM" id="MobiDB-lite"/>
    </source>
</evidence>
<dbReference type="STRING" id="1280954.HPO_07909"/>
<comment type="caution">
    <text evidence="3">The sequence shown here is derived from an EMBL/GenBank/DDBJ whole genome shotgun (WGS) entry which is preliminary data.</text>
</comment>
<feature type="chain" id="PRO_5001615744" description="PepSY domain-containing protein" evidence="2">
    <location>
        <begin position="24"/>
        <end position="115"/>
    </location>
</feature>
<feature type="compositionally biased region" description="Basic and acidic residues" evidence="1">
    <location>
        <begin position="100"/>
        <end position="115"/>
    </location>
</feature>
<feature type="region of interest" description="Disordered" evidence="1">
    <location>
        <begin position="93"/>
        <end position="115"/>
    </location>
</feature>
<dbReference type="OrthoDB" id="9944226at2"/>
<gene>
    <name evidence="3" type="ORF">HPO_07909</name>
</gene>
<keyword evidence="4" id="KW-1185">Reference proteome</keyword>
<dbReference type="RefSeq" id="WP_035596761.1">
    <property type="nucleotide sequence ID" value="NZ_ARYM01000008.1"/>
</dbReference>
<evidence type="ECO:0000313" key="3">
    <source>
        <dbReference type="EMBL" id="KCZ98808.1"/>
    </source>
</evidence>
<feature type="signal peptide" evidence="2">
    <location>
        <begin position="1"/>
        <end position="23"/>
    </location>
</feature>
<accession>A0A062VJP8</accession>
<dbReference type="Proteomes" id="UP000027100">
    <property type="component" value="Unassembled WGS sequence"/>
</dbReference>
<dbReference type="AlphaFoldDB" id="A0A062VJP8"/>
<reference evidence="3 4" key="1">
    <citation type="journal article" date="2014" name="Antonie Van Leeuwenhoek">
        <title>Hyphomonas beringensis sp. nov. and Hyphomonas chukchiensis sp. nov., isolated from surface seawater of the Bering Sea and Chukchi Sea.</title>
        <authorList>
            <person name="Li C."/>
            <person name="Lai Q."/>
            <person name="Li G."/>
            <person name="Dong C."/>
            <person name="Wang J."/>
            <person name="Liao Y."/>
            <person name="Shao Z."/>
        </authorList>
    </citation>
    <scope>NUCLEOTIDE SEQUENCE [LARGE SCALE GENOMIC DNA]</scope>
    <source>
        <strain evidence="3 4">PS728</strain>
    </source>
</reference>
<protein>
    <recommendedName>
        <fullName evidence="5">PepSY domain-containing protein</fullName>
    </recommendedName>
</protein>
<evidence type="ECO:0008006" key="5">
    <source>
        <dbReference type="Google" id="ProtNLM"/>
    </source>
</evidence>
<dbReference type="EMBL" id="ARYM01000008">
    <property type="protein sequence ID" value="KCZ98808.1"/>
    <property type="molecule type" value="Genomic_DNA"/>
</dbReference>
<proteinExistence type="predicted"/>
<evidence type="ECO:0000313" key="4">
    <source>
        <dbReference type="Proteomes" id="UP000027100"/>
    </source>
</evidence>
<evidence type="ECO:0000256" key="2">
    <source>
        <dbReference type="SAM" id="SignalP"/>
    </source>
</evidence>